<feature type="transmembrane region" description="Helical" evidence="10">
    <location>
        <begin position="95"/>
        <end position="120"/>
    </location>
</feature>
<dbReference type="EMBL" id="BLLF01001272">
    <property type="protein sequence ID" value="GFH18256.1"/>
    <property type="molecule type" value="Genomic_DNA"/>
</dbReference>
<comment type="subcellular location">
    <subcellularLocation>
        <location evidence="1">Membrane</location>
        <topology evidence="1">Multi-pass membrane protein</topology>
    </subcellularLocation>
    <subcellularLocation>
        <location evidence="2">Plastid</location>
        <location evidence="2">Chloroplast</location>
    </subcellularLocation>
</comment>
<evidence type="ECO:0000256" key="10">
    <source>
        <dbReference type="SAM" id="Phobius"/>
    </source>
</evidence>
<dbReference type="GO" id="GO:0017004">
    <property type="term" value="P:cytochrome complex assembly"/>
    <property type="evidence" value="ECO:0007669"/>
    <property type="project" value="UniProtKB-KW"/>
</dbReference>
<dbReference type="PANTHER" id="PTHR31272:SF6">
    <property type="entry name" value="CYTOCHROME C-TYPE BIOGENESIS CCDA-LIKE CHLOROPLASTIC PROTEIN"/>
    <property type="match status" value="1"/>
</dbReference>
<dbReference type="Proteomes" id="UP000485058">
    <property type="component" value="Unassembled WGS sequence"/>
</dbReference>
<evidence type="ECO:0000313" key="12">
    <source>
        <dbReference type="EMBL" id="GFH18256.1"/>
    </source>
</evidence>
<evidence type="ECO:0000256" key="5">
    <source>
        <dbReference type="ARBA" id="ARBA00022640"/>
    </source>
</evidence>
<organism evidence="12 13">
    <name type="scientific">Haematococcus lacustris</name>
    <name type="common">Green alga</name>
    <name type="synonym">Haematococcus pluvialis</name>
    <dbReference type="NCBI Taxonomy" id="44745"/>
    <lineage>
        <taxon>Eukaryota</taxon>
        <taxon>Viridiplantae</taxon>
        <taxon>Chlorophyta</taxon>
        <taxon>core chlorophytes</taxon>
        <taxon>Chlorophyceae</taxon>
        <taxon>CS clade</taxon>
        <taxon>Chlamydomonadales</taxon>
        <taxon>Haematococcaceae</taxon>
        <taxon>Haematococcus</taxon>
    </lineage>
</organism>
<evidence type="ECO:0000313" key="13">
    <source>
        <dbReference type="Proteomes" id="UP000485058"/>
    </source>
</evidence>
<protein>
    <submittedName>
        <fullName evidence="12">DsbD domain-containing protein</fullName>
    </submittedName>
</protein>
<dbReference type="Pfam" id="PF02683">
    <property type="entry name" value="DsbD_TM"/>
    <property type="match status" value="1"/>
</dbReference>
<keyword evidence="8 10" id="KW-1133">Transmembrane helix</keyword>
<accession>A0A699ZGR6</accession>
<keyword evidence="6 10" id="KW-0812">Transmembrane</keyword>
<feature type="transmembrane region" description="Helical" evidence="10">
    <location>
        <begin position="232"/>
        <end position="253"/>
    </location>
</feature>
<keyword evidence="9 10" id="KW-0472">Membrane</keyword>
<gene>
    <name evidence="12" type="ORF">HaLaN_15028</name>
</gene>
<dbReference type="GO" id="GO:0009507">
    <property type="term" value="C:chloroplast"/>
    <property type="evidence" value="ECO:0007669"/>
    <property type="project" value="UniProtKB-SubCell"/>
</dbReference>
<reference evidence="12 13" key="1">
    <citation type="submission" date="2020-02" db="EMBL/GenBank/DDBJ databases">
        <title>Draft genome sequence of Haematococcus lacustris strain NIES-144.</title>
        <authorList>
            <person name="Morimoto D."/>
            <person name="Nakagawa S."/>
            <person name="Yoshida T."/>
            <person name="Sawayama S."/>
        </authorList>
    </citation>
    <scope>NUCLEOTIDE SEQUENCE [LARGE SCALE GENOMIC DNA]</scope>
    <source>
        <strain evidence="12 13">NIES-144</strain>
    </source>
</reference>
<feature type="transmembrane region" description="Helical" evidence="10">
    <location>
        <begin position="150"/>
        <end position="171"/>
    </location>
</feature>
<dbReference type="PANTHER" id="PTHR31272">
    <property type="entry name" value="CYTOCHROME C-TYPE BIOGENESIS PROTEIN HI_1454-RELATED"/>
    <property type="match status" value="1"/>
</dbReference>
<dbReference type="InterPro" id="IPR003834">
    <property type="entry name" value="Cyt_c_assmbl_TM_dom"/>
</dbReference>
<feature type="transmembrane region" description="Helical" evidence="10">
    <location>
        <begin position="191"/>
        <end position="220"/>
    </location>
</feature>
<evidence type="ECO:0000259" key="11">
    <source>
        <dbReference type="Pfam" id="PF02683"/>
    </source>
</evidence>
<evidence type="ECO:0000256" key="4">
    <source>
        <dbReference type="ARBA" id="ARBA00022528"/>
    </source>
</evidence>
<evidence type="ECO:0000256" key="7">
    <source>
        <dbReference type="ARBA" id="ARBA00022748"/>
    </source>
</evidence>
<evidence type="ECO:0000256" key="8">
    <source>
        <dbReference type="ARBA" id="ARBA00022989"/>
    </source>
</evidence>
<comment type="similarity">
    <text evidence="3">Belongs to the DsbD family.</text>
</comment>
<name>A0A699ZGR6_HAELA</name>
<evidence type="ECO:0000256" key="1">
    <source>
        <dbReference type="ARBA" id="ARBA00004141"/>
    </source>
</evidence>
<evidence type="ECO:0000256" key="9">
    <source>
        <dbReference type="ARBA" id="ARBA00023136"/>
    </source>
</evidence>
<comment type="caution">
    <text evidence="12">The sequence shown here is derived from an EMBL/GenBank/DDBJ whole genome shotgun (WGS) entry which is preliminary data.</text>
</comment>
<evidence type="ECO:0000256" key="2">
    <source>
        <dbReference type="ARBA" id="ARBA00004229"/>
    </source>
</evidence>
<keyword evidence="4" id="KW-0150">Chloroplast</keyword>
<proteinExistence type="inferred from homology"/>
<evidence type="ECO:0000256" key="6">
    <source>
        <dbReference type="ARBA" id="ARBA00022692"/>
    </source>
</evidence>
<dbReference type="GO" id="GO:0016020">
    <property type="term" value="C:membrane"/>
    <property type="evidence" value="ECO:0007669"/>
    <property type="project" value="UniProtKB-SubCell"/>
</dbReference>
<feature type="transmembrane region" description="Helical" evidence="10">
    <location>
        <begin position="126"/>
        <end position="143"/>
    </location>
</feature>
<sequence length="257" mass="26252">MRMAPRRPQLHASEPDILYEVGQRANDLVAAQLAGVTPVTYAAVLAAGLATSLSPCTLSVLPLTIGYIGGYSAPASNAEPSATTQQAKPNITTQALSFSFGLATTLAGLGLLSSSVGLAYGQIGEGLPLLVSLLAIAMGLNLLQAYLAGLAFALAASPCATPVLATLLAWVANTGDPVQGAALLLAYTSGYVAPLLLAATVTPLAADWLTLQLLLAAWLQGSMKQLLSLRQYSAWVTPASGSLLVAGGTFSLLTRLF</sequence>
<dbReference type="AlphaFoldDB" id="A0A699ZGR6"/>
<keyword evidence="5" id="KW-0934">Plastid</keyword>
<keyword evidence="13" id="KW-1185">Reference proteome</keyword>
<feature type="domain" description="Cytochrome C biogenesis protein transmembrane" evidence="11">
    <location>
        <begin position="142"/>
        <end position="201"/>
    </location>
</feature>
<evidence type="ECO:0000256" key="3">
    <source>
        <dbReference type="ARBA" id="ARBA00006143"/>
    </source>
</evidence>
<dbReference type="InterPro" id="IPR051790">
    <property type="entry name" value="Cytochrome_c-biogenesis_DsbD"/>
</dbReference>
<keyword evidence="7" id="KW-0201">Cytochrome c-type biogenesis</keyword>